<accession>A0ABQ4PQD7</accession>
<keyword evidence="5" id="KW-0413">Isomerase</keyword>
<comment type="catalytic activity">
    <reaction evidence="1 5">
        <text>dTDP-4-dehydro-6-deoxy-alpha-D-glucose = dTDP-4-dehydro-beta-L-rhamnose</text>
        <dbReference type="Rhea" id="RHEA:16969"/>
        <dbReference type="ChEBI" id="CHEBI:57649"/>
        <dbReference type="ChEBI" id="CHEBI:62830"/>
        <dbReference type="EC" id="5.1.3.13"/>
    </reaction>
</comment>
<organism evidence="6 7">
    <name type="scientific">Shewanella sairae</name>
    <dbReference type="NCBI Taxonomy" id="190310"/>
    <lineage>
        <taxon>Bacteria</taxon>
        <taxon>Pseudomonadati</taxon>
        <taxon>Pseudomonadota</taxon>
        <taxon>Gammaproteobacteria</taxon>
        <taxon>Alteromonadales</taxon>
        <taxon>Shewanellaceae</taxon>
        <taxon>Shewanella</taxon>
    </lineage>
</organism>
<keyword evidence="7" id="KW-1185">Reference proteome</keyword>
<dbReference type="EC" id="5.1.3.13" evidence="3 5"/>
<comment type="similarity">
    <text evidence="5">Belongs to the dTDP-4-dehydrorhamnose 3,5-epimerase family.</text>
</comment>
<dbReference type="InterPro" id="IPR000888">
    <property type="entry name" value="RmlC-like"/>
</dbReference>
<dbReference type="Gene3D" id="2.60.120.10">
    <property type="entry name" value="Jelly Rolls"/>
    <property type="match status" value="1"/>
</dbReference>
<comment type="pathway">
    <text evidence="5">Carbohydrate biosynthesis; dTDP-L-rhamnose biosynthesis.</text>
</comment>
<dbReference type="Proteomes" id="UP000887104">
    <property type="component" value="Unassembled WGS sequence"/>
</dbReference>
<comment type="subunit">
    <text evidence="5">Homodimer.</text>
</comment>
<dbReference type="NCBIfam" id="TIGR01221">
    <property type="entry name" value="rmlC"/>
    <property type="match status" value="1"/>
</dbReference>
<evidence type="ECO:0000313" key="6">
    <source>
        <dbReference type="EMBL" id="GIU51342.1"/>
    </source>
</evidence>
<name>A0ABQ4PQD7_9GAMM</name>
<dbReference type="PANTHER" id="PTHR21047">
    <property type="entry name" value="DTDP-6-DEOXY-D-GLUCOSE-3,5 EPIMERASE"/>
    <property type="match status" value="1"/>
</dbReference>
<evidence type="ECO:0000256" key="1">
    <source>
        <dbReference type="ARBA" id="ARBA00001298"/>
    </source>
</evidence>
<evidence type="ECO:0000256" key="2">
    <source>
        <dbReference type="ARBA" id="ARBA00001997"/>
    </source>
</evidence>
<gene>
    <name evidence="6" type="primary">rfbc</name>
    <name evidence="6" type="ORF">TUM4438_40610</name>
</gene>
<evidence type="ECO:0000313" key="7">
    <source>
        <dbReference type="Proteomes" id="UP000887104"/>
    </source>
</evidence>
<reference evidence="6" key="1">
    <citation type="submission" date="2021-05" db="EMBL/GenBank/DDBJ databases">
        <title>Molecular characterization for Shewanella algae harboring chromosomal blaOXA-55-like strains isolated from clinical and environment sample.</title>
        <authorList>
            <person name="Ohama Y."/>
            <person name="Aoki K."/>
            <person name="Harada S."/>
            <person name="Moriya K."/>
            <person name="Ishii Y."/>
            <person name="Tateda K."/>
        </authorList>
    </citation>
    <scope>NUCLEOTIDE SEQUENCE</scope>
    <source>
        <strain evidence="6">JCM 11563</strain>
    </source>
</reference>
<evidence type="ECO:0000256" key="5">
    <source>
        <dbReference type="RuleBase" id="RU364069"/>
    </source>
</evidence>
<comment type="caution">
    <text evidence="6">The sequence shown here is derived from an EMBL/GenBank/DDBJ whole genome shotgun (WGS) entry which is preliminary data.</text>
</comment>
<dbReference type="InterPro" id="IPR011051">
    <property type="entry name" value="RmlC_Cupin_sf"/>
</dbReference>
<dbReference type="EMBL" id="BPEY01000113">
    <property type="protein sequence ID" value="GIU51342.1"/>
    <property type="molecule type" value="Genomic_DNA"/>
</dbReference>
<dbReference type="InterPro" id="IPR014710">
    <property type="entry name" value="RmlC-like_jellyroll"/>
</dbReference>
<dbReference type="PANTHER" id="PTHR21047:SF2">
    <property type="entry name" value="THYMIDINE DIPHOSPHO-4-KETO-RHAMNOSE 3,5-EPIMERASE"/>
    <property type="match status" value="1"/>
</dbReference>
<sequence length="156" mass="17851">METFRQSEFELLFEQLGTPCPQFVQENISRSAKHVLRGLHYQQTQPQAKLIRVISGSIFDVAVDLRQDSKTYGHWVSQVLSAQNKLQMYIPAGFAHGFYTLSDFADVLYKCTDYYAPHDQKIISWNDPHLKVDWPIEAGISPILSEQDSLALNGEF</sequence>
<protein>
    <recommendedName>
        <fullName evidence="4 5">dTDP-4-dehydrorhamnose 3,5-epimerase</fullName>
        <ecNumber evidence="3 5">5.1.3.13</ecNumber>
    </recommendedName>
    <alternativeName>
        <fullName evidence="5">Thymidine diphospho-4-keto-rhamnose 3,5-epimerase</fullName>
    </alternativeName>
</protein>
<evidence type="ECO:0000256" key="3">
    <source>
        <dbReference type="ARBA" id="ARBA00012098"/>
    </source>
</evidence>
<dbReference type="Pfam" id="PF00908">
    <property type="entry name" value="dTDP_sugar_isom"/>
    <property type="match status" value="1"/>
</dbReference>
<proteinExistence type="inferred from homology"/>
<dbReference type="SUPFAM" id="SSF51182">
    <property type="entry name" value="RmlC-like cupins"/>
    <property type="match status" value="1"/>
</dbReference>
<dbReference type="CDD" id="cd00438">
    <property type="entry name" value="cupin_RmlC"/>
    <property type="match status" value="1"/>
</dbReference>
<evidence type="ECO:0000256" key="4">
    <source>
        <dbReference type="ARBA" id="ARBA00019595"/>
    </source>
</evidence>
<comment type="function">
    <text evidence="2 5">Catalyzes the epimerization of the C3' and C5'positions of dTDP-6-deoxy-D-xylo-4-hexulose, forming dTDP-6-deoxy-L-lyxo-4-hexulose.</text>
</comment>